<dbReference type="EMBL" id="JMTB01000209">
    <property type="protein sequence ID" value="KFB91678.1"/>
    <property type="molecule type" value="Genomic_DNA"/>
</dbReference>
<feature type="non-terminal residue" evidence="2">
    <location>
        <position position="179"/>
    </location>
</feature>
<protein>
    <submittedName>
        <fullName evidence="2">Putative phage tail tape measure protein</fullName>
    </submittedName>
</protein>
<dbReference type="Proteomes" id="UP000028630">
    <property type="component" value="Unassembled WGS sequence"/>
</dbReference>
<evidence type="ECO:0000256" key="1">
    <source>
        <dbReference type="SAM" id="MobiDB-lite"/>
    </source>
</evidence>
<feature type="compositionally biased region" description="Low complexity" evidence="1">
    <location>
        <begin position="120"/>
        <end position="131"/>
    </location>
</feature>
<accession>A0A084Z2I4</accession>
<evidence type="ECO:0000313" key="2">
    <source>
        <dbReference type="EMBL" id="KFB91678.1"/>
    </source>
</evidence>
<dbReference type="AlphaFoldDB" id="A0A084Z2I4"/>
<evidence type="ECO:0000313" key="3">
    <source>
        <dbReference type="Proteomes" id="UP000028630"/>
    </source>
</evidence>
<feature type="non-terminal residue" evidence="2">
    <location>
        <position position="1"/>
    </location>
</feature>
<gene>
    <name evidence="2" type="ORF">GTGU_04770</name>
</gene>
<name>A0A084Z2I4_9ENTR</name>
<organism evidence="2 3">
    <name type="scientific">Trabulsiella guamensis ATCC 49490</name>
    <dbReference type="NCBI Taxonomy" id="1005994"/>
    <lineage>
        <taxon>Bacteria</taxon>
        <taxon>Pseudomonadati</taxon>
        <taxon>Pseudomonadota</taxon>
        <taxon>Gammaproteobacteria</taxon>
        <taxon>Enterobacterales</taxon>
        <taxon>Enterobacteriaceae</taxon>
        <taxon>Trabulsiella</taxon>
    </lineage>
</organism>
<reference evidence="3" key="1">
    <citation type="submission" date="2014-05" db="EMBL/GenBank/DDBJ databases">
        <title>ATOL: Assembling a taxonomically balanced genome-scale reconstruction of the evolutionary history of the Enterobacteriaceae.</title>
        <authorList>
            <person name="Plunkett G. III"/>
            <person name="Neeno-Eckwall E.C."/>
            <person name="Glasner J.D."/>
            <person name="Perna N.T."/>
        </authorList>
    </citation>
    <scope>NUCLEOTIDE SEQUENCE [LARGE SCALE GENOMIC DNA]</scope>
    <source>
        <strain evidence="3">ATCC 49490</strain>
    </source>
</reference>
<dbReference type="eggNOG" id="COG5283">
    <property type="taxonomic scope" value="Bacteria"/>
</dbReference>
<proteinExistence type="predicted"/>
<comment type="caution">
    <text evidence="2">The sequence shown here is derived from an EMBL/GenBank/DDBJ whole genome shotgun (WGS) entry which is preliminary data.</text>
</comment>
<keyword evidence="3" id="KW-1185">Reference proteome</keyword>
<feature type="compositionally biased region" description="Basic and acidic residues" evidence="1">
    <location>
        <begin position="80"/>
        <end position="91"/>
    </location>
</feature>
<feature type="region of interest" description="Disordered" evidence="1">
    <location>
        <begin position="70"/>
        <end position="165"/>
    </location>
</feature>
<sequence>TSKEMLDKCTSAGATFGDVVGRVLNFLLTPAKALLDALGWILEKLGALPDEAERTRKKIEETQRQAQHNNKIALLQGDATKVDPKKTDPVKNESPGDGEWNSSFLFPGMKPFSPFGNGNGTSKGTETGTETKTGKESGTDLTGHNKTGRKLGEIADNTKGMLDETRKRIGPGDIVFKDL</sequence>